<feature type="compositionally biased region" description="Basic and acidic residues" evidence="6">
    <location>
        <begin position="99"/>
        <end position="143"/>
    </location>
</feature>
<evidence type="ECO:0000256" key="5">
    <source>
        <dbReference type="HAMAP-Rule" id="MF_01080"/>
    </source>
</evidence>
<dbReference type="InterPro" id="IPR036974">
    <property type="entry name" value="PUA_sf"/>
</dbReference>
<dbReference type="Pfam" id="PF01509">
    <property type="entry name" value="TruB_N"/>
    <property type="match status" value="1"/>
</dbReference>
<evidence type="ECO:0000256" key="6">
    <source>
        <dbReference type="SAM" id="MobiDB-lite"/>
    </source>
</evidence>
<protein>
    <recommendedName>
        <fullName evidence="5">tRNA pseudouridine synthase B</fullName>
        <ecNumber evidence="5">5.4.99.25</ecNumber>
    </recommendedName>
    <alternativeName>
        <fullName evidence="5">tRNA pseudouridine(55) synthase</fullName>
        <shortName evidence="5">Psi55 synthase</shortName>
    </alternativeName>
    <alternativeName>
        <fullName evidence="5">tRNA pseudouridylate synthase</fullName>
    </alternativeName>
    <alternativeName>
        <fullName evidence="5">tRNA-uridine isomerase</fullName>
    </alternativeName>
</protein>
<feature type="region of interest" description="Disordered" evidence="6">
    <location>
        <begin position="87"/>
        <end position="165"/>
    </location>
</feature>
<dbReference type="GO" id="GO:0031119">
    <property type="term" value="P:tRNA pseudouridine synthesis"/>
    <property type="evidence" value="ECO:0007669"/>
    <property type="project" value="UniProtKB-UniRule"/>
</dbReference>
<comment type="catalytic activity">
    <reaction evidence="1 5">
        <text>uridine(55) in tRNA = pseudouridine(55) in tRNA</text>
        <dbReference type="Rhea" id="RHEA:42532"/>
        <dbReference type="Rhea" id="RHEA-COMP:10101"/>
        <dbReference type="Rhea" id="RHEA-COMP:10102"/>
        <dbReference type="ChEBI" id="CHEBI:65314"/>
        <dbReference type="ChEBI" id="CHEBI:65315"/>
        <dbReference type="EC" id="5.4.99.25"/>
    </reaction>
</comment>
<gene>
    <name evidence="5 10" type="primary">truB</name>
    <name evidence="10" type="ORF">GE115_16345</name>
</gene>
<organism evidence="10 11">
    <name type="scientific">Agromyces agglutinans</name>
    <dbReference type="NCBI Taxonomy" id="2662258"/>
    <lineage>
        <taxon>Bacteria</taxon>
        <taxon>Bacillati</taxon>
        <taxon>Actinomycetota</taxon>
        <taxon>Actinomycetes</taxon>
        <taxon>Micrococcales</taxon>
        <taxon>Microbacteriaceae</taxon>
        <taxon>Agromyces</taxon>
    </lineage>
</organism>
<dbReference type="SUPFAM" id="SSF88697">
    <property type="entry name" value="PUA domain-like"/>
    <property type="match status" value="1"/>
</dbReference>
<evidence type="ECO:0000259" key="7">
    <source>
        <dbReference type="Pfam" id="PF01509"/>
    </source>
</evidence>
<dbReference type="Gene3D" id="3.30.2350.10">
    <property type="entry name" value="Pseudouridine synthase"/>
    <property type="match status" value="1"/>
</dbReference>
<dbReference type="EC" id="5.4.99.25" evidence="5"/>
<dbReference type="CDD" id="cd02573">
    <property type="entry name" value="PseudoU_synth_EcTruB"/>
    <property type="match status" value="1"/>
</dbReference>
<proteinExistence type="inferred from homology"/>
<dbReference type="Proteomes" id="UP000431080">
    <property type="component" value="Unassembled WGS sequence"/>
</dbReference>
<accession>A0A6I2FLC2</accession>
<evidence type="ECO:0000256" key="4">
    <source>
        <dbReference type="ARBA" id="ARBA00023235"/>
    </source>
</evidence>
<feature type="domain" description="Pseudouridine synthase II N-terminal" evidence="7">
    <location>
        <begin position="194"/>
        <end position="352"/>
    </location>
</feature>
<feature type="domain" description="tRNA pseudouridylate synthase B C-terminal" evidence="9">
    <location>
        <begin position="353"/>
        <end position="400"/>
    </location>
</feature>
<dbReference type="AlphaFoldDB" id="A0A6I2FLC2"/>
<dbReference type="InterPro" id="IPR020103">
    <property type="entry name" value="PsdUridine_synth_cat_dom_sf"/>
</dbReference>
<comment type="similarity">
    <text evidence="2 5">Belongs to the pseudouridine synthase TruB family. Type 1 subfamily.</text>
</comment>
<evidence type="ECO:0000256" key="1">
    <source>
        <dbReference type="ARBA" id="ARBA00000385"/>
    </source>
</evidence>
<dbReference type="InterPro" id="IPR014780">
    <property type="entry name" value="tRNA_psdUridine_synth_TruB"/>
</dbReference>
<dbReference type="EMBL" id="WJIF01000012">
    <property type="protein sequence ID" value="MRG61428.1"/>
    <property type="molecule type" value="Genomic_DNA"/>
</dbReference>
<dbReference type="InterPro" id="IPR002501">
    <property type="entry name" value="PsdUridine_synth_N"/>
</dbReference>
<keyword evidence="4 5" id="KW-0413">Isomerase</keyword>
<dbReference type="InterPro" id="IPR015225">
    <property type="entry name" value="tRNA_psdUridine_synth_fam2_C"/>
</dbReference>
<dbReference type="Pfam" id="PF09142">
    <property type="entry name" value="TruB_C"/>
    <property type="match status" value="1"/>
</dbReference>
<evidence type="ECO:0000256" key="3">
    <source>
        <dbReference type="ARBA" id="ARBA00022694"/>
    </source>
</evidence>
<dbReference type="GO" id="GO:0003723">
    <property type="term" value="F:RNA binding"/>
    <property type="evidence" value="ECO:0007669"/>
    <property type="project" value="InterPro"/>
</dbReference>
<dbReference type="GO" id="GO:0160148">
    <property type="term" value="F:tRNA pseudouridine(55) synthase activity"/>
    <property type="evidence" value="ECO:0007669"/>
    <property type="project" value="UniProtKB-EC"/>
</dbReference>
<evidence type="ECO:0000259" key="9">
    <source>
        <dbReference type="Pfam" id="PF16198"/>
    </source>
</evidence>
<dbReference type="SUPFAM" id="SSF55120">
    <property type="entry name" value="Pseudouridine synthase"/>
    <property type="match status" value="1"/>
</dbReference>
<dbReference type="InterPro" id="IPR032819">
    <property type="entry name" value="TruB_C"/>
</dbReference>
<dbReference type="Gene3D" id="2.30.130.10">
    <property type="entry name" value="PUA domain"/>
    <property type="match status" value="1"/>
</dbReference>
<dbReference type="PANTHER" id="PTHR13767:SF2">
    <property type="entry name" value="PSEUDOURIDYLATE SYNTHASE TRUB1"/>
    <property type="match status" value="1"/>
</dbReference>
<dbReference type="InterPro" id="IPR015947">
    <property type="entry name" value="PUA-like_sf"/>
</dbReference>
<feature type="compositionally biased region" description="Basic and acidic residues" evidence="6">
    <location>
        <begin position="1"/>
        <end position="11"/>
    </location>
</feature>
<dbReference type="HAMAP" id="MF_01080">
    <property type="entry name" value="TruB_bact"/>
    <property type="match status" value="1"/>
</dbReference>
<feature type="region of interest" description="Disordered" evidence="6">
    <location>
        <begin position="1"/>
        <end position="37"/>
    </location>
</feature>
<comment type="caution">
    <text evidence="10">The sequence shown here is derived from an EMBL/GenBank/DDBJ whole genome shotgun (WGS) entry which is preliminary data.</text>
</comment>
<evidence type="ECO:0000256" key="2">
    <source>
        <dbReference type="ARBA" id="ARBA00005642"/>
    </source>
</evidence>
<dbReference type="NCBIfam" id="TIGR00431">
    <property type="entry name" value="TruB"/>
    <property type="match status" value="1"/>
</dbReference>
<dbReference type="GO" id="GO:1990481">
    <property type="term" value="P:mRNA pseudouridine synthesis"/>
    <property type="evidence" value="ECO:0007669"/>
    <property type="project" value="TreeGrafter"/>
</dbReference>
<feature type="domain" description="tRNA pseudouridine synthase II TruB subfamily 2 C-terminal" evidence="8">
    <location>
        <begin position="408"/>
        <end position="465"/>
    </location>
</feature>
<evidence type="ECO:0000259" key="8">
    <source>
        <dbReference type="Pfam" id="PF09142"/>
    </source>
</evidence>
<dbReference type="Pfam" id="PF16198">
    <property type="entry name" value="TruB_C_2"/>
    <property type="match status" value="1"/>
</dbReference>
<evidence type="ECO:0000313" key="11">
    <source>
        <dbReference type="Proteomes" id="UP000431080"/>
    </source>
</evidence>
<dbReference type="PANTHER" id="PTHR13767">
    <property type="entry name" value="TRNA-PSEUDOURIDINE SYNTHASE"/>
    <property type="match status" value="1"/>
</dbReference>
<name>A0A6I2FLC2_9MICO</name>
<sequence>MARRGRGDAHDAGLGVVGGDEREQAEAARCGKQPRRGVDAVETVLHDDDRRAVEVPAIGGDRGRGILGLRADEREVGAARQPLAGGHAHVHVAVPAREAQSRRTDRLEAGAARRDLDVVAGAREQRRERAAERTRAEDPDPHRSSVRRRPPPGGSGRRPPSRCPAVSLYGVNSGILLVDKPQGMTSHDVVARVRRLAGTRKVGHAGTLDPMATGLLLIGVNHATRLLHHLVGLDKEYLATIRLGWGTSTDDAEGEAFAAASADAVDAITDAAIADGMARLTGGIDQVPSAVSAIKVDGKRAYQRVREGEQVELAARHVTITAFDLLDRRRDTSAGAAIDLDVRVACSSGTYVRALARDLGDGLGIGGHLTALRRTRIGAFEVTDAPSLDDLDVAAALTSAADAARRAMPAIELAEQDAIDLGHGKRIPAPEGTAREQPIAAIAPDGRLVAIVERRAGQLKVVTGFPQEDAS</sequence>
<keyword evidence="3 5" id="KW-0819">tRNA processing</keyword>
<keyword evidence="11" id="KW-1185">Reference proteome</keyword>
<comment type="function">
    <text evidence="5">Responsible for synthesis of pseudouridine from uracil-55 in the psi GC loop of transfer RNAs.</text>
</comment>
<reference evidence="10 11" key="1">
    <citation type="submission" date="2019-10" db="EMBL/GenBank/DDBJ databases">
        <authorList>
            <person name="Nie G."/>
            <person name="Ming H."/>
            <person name="Yi B."/>
        </authorList>
    </citation>
    <scope>NUCLEOTIDE SEQUENCE [LARGE SCALE GENOMIC DNA]</scope>
    <source>
        <strain evidence="10 11">CFH 90414</strain>
    </source>
</reference>
<feature type="active site" description="Nucleophile" evidence="5">
    <location>
        <position position="209"/>
    </location>
</feature>
<evidence type="ECO:0000313" key="10">
    <source>
        <dbReference type="EMBL" id="MRG61428.1"/>
    </source>
</evidence>